<proteinExistence type="inferred from homology"/>
<feature type="transmembrane region" description="Helical" evidence="11">
    <location>
        <begin position="118"/>
        <end position="139"/>
    </location>
</feature>
<dbReference type="PANTHER" id="PTHR22752">
    <property type="entry name" value="G PROTEIN-COUPLED RECEPTOR"/>
    <property type="match status" value="1"/>
</dbReference>
<feature type="transmembrane region" description="Helical" evidence="11">
    <location>
        <begin position="284"/>
        <end position="304"/>
    </location>
</feature>
<feature type="transmembrane region" description="Helical" evidence="11">
    <location>
        <begin position="45"/>
        <end position="69"/>
    </location>
</feature>
<evidence type="ECO:0000313" key="13">
    <source>
        <dbReference type="Ensembl" id="ENSCMIP00000031712.1"/>
    </source>
</evidence>
<name>A0A4W3IQY5_CALMI</name>
<dbReference type="GeneTree" id="ENSGT00950000182998"/>
<dbReference type="InterPro" id="IPR017452">
    <property type="entry name" value="GPCR_Rhodpsn_7TM"/>
</dbReference>
<dbReference type="InParanoid" id="A0A4W3IQY5"/>
<dbReference type="PANTHER" id="PTHR22752:SF5">
    <property type="entry name" value="G-PROTEIN COUPLED RECEPTOR 61"/>
    <property type="match status" value="1"/>
</dbReference>
<evidence type="ECO:0000256" key="9">
    <source>
        <dbReference type="RuleBase" id="RU000688"/>
    </source>
</evidence>
<keyword evidence="5 9" id="KW-0297">G-protein coupled receptor</keyword>
<gene>
    <name evidence="13" type="primary">gpr61</name>
</gene>
<evidence type="ECO:0000259" key="12">
    <source>
        <dbReference type="PROSITE" id="PS50262"/>
    </source>
</evidence>
<dbReference type="Pfam" id="PF00001">
    <property type="entry name" value="7tm_1"/>
    <property type="match status" value="1"/>
</dbReference>
<evidence type="ECO:0000256" key="11">
    <source>
        <dbReference type="SAM" id="Phobius"/>
    </source>
</evidence>
<evidence type="ECO:0000313" key="14">
    <source>
        <dbReference type="Proteomes" id="UP000314986"/>
    </source>
</evidence>
<dbReference type="GO" id="GO:0043235">
    <property type="term" value="C:receptor complex"/>
    <property type="evidence" value="ECO:0007669"/>
    <property type="project" value="TreeGrafter"/>
</dbReference>
<evidence type="ECO:0000256" key="1">
    <source>
        <dbReference type="ARBA" id="ARBA00004651"/>
    </source>
</evidence>
<feature type="domain" description="G-protein coupled receptors family 1 profile" evidence="12">
    <location>
        <begin position="60"/>
        <end position="340"/>
    </location>
</feature>
<dbReference type="SUPFAM" id="SSF81321">
    <property type="entry name" value="Family A G protein-coupled receptor-like"/>
    <property type="match status" value="1"/>
</dbReference>
<evidence type="ECO:0000256" key="6">
    <source>
        <dbReference type="ARBA" id="ARBA00023136"/>
    </source>
</evidence>
<dbReference type="PROSITE" id="PS00237">
    <property type="entry name" value="G_PROTEIN_RECEP_F1_1"/>
    <property type="match status" value="1"/>
</dbReference>
<evidence type="ECO:0000256" key="5">
    <source>
        <dbReference type="ARBA" id="ARBA00023040"/>
    </source>
</evidence>
<keyword evidence="14" id="KW-1185">Reference proteome</keyword>
<evidence type="ECO:0000256" key="10">
    <source>
        <dbReference type="SAM" id="MobiDB-lite"/>
    </source>
</evidence>
<keyword evidence="3 9" id="KW-0812">Transmembrane</keyword>
<feature type="region of interest" description="Disordered" evidence="10">
    <location>
        <begin position="1"/>
        <end position="23"/>
    </location>
</feature>
<evidence type="ECO:0000256" key="4">
    <source>
        <dbReference type="ARBA" id="ARBA00022989"/>
    </source>
</evidence>
<dbReference type="GO" id="GO:0005768">
    <property type="term" value="C:endosome"/>
    <property type="evidence" value="ECO:0007669"/>
    <property type="project" value="TreeGrafter"/>
</dbReference>
<organism evidence="13 14">
    <name type="scientific">Callorhinchus milii</name>
    <name type="common">Ghost shark</name>
    <dbReference type="NCBI Taxonomy" id="7868"/>
    <lineage>
        <taxon>Eukaryota</taxon>
        <taxon>Metazoa</taxon>
        <taxon>Chordata</taxon>
        <taxon>Craniata</taxon>
        <taxon>Vertebrata</taxon>
        <taxon>Chondrichthyes</taxon>
        <taxon>Holocephali</taxon>
        <taxon>Chimaeriformes</taxon>
        <taxon>Callorhinchidae</taxon>
        <taxon>Callorhinchus</taxon>
    </lineage>
</organism>
<dbReference type="CTD" id="83873"/>
<dbReference type="GO" id="GO:0004930">
    <property type="term" value="F:G protein-coupled receptor activity"/>
    <property type="evidence" value="ECO:0007669"/>
    <property type="project" value="UniProtKB-KW"/>
</dbReference>
<dbReference type="InterPro" id="IPR000276">
    <property type="entry name" value="GPCR_Rhodpsn"/>
</dbReference>
<dbReference type="OrthoDB" id="6117944at2759"/>
<dbReference type="Proteomes" id="UP000314986">
    <property type="component" value="Unassembled WGS sequence"/>
</dbReference>
<keyword evidence="4 11" id="KW-1133">Transmembrane helix</keyword>
<dbReference type="GO" id="GO:0005886">
    <property type="term" value="C:plasma membrane"/>
    <property type="evidence" value="ECO:0007669"/>
    <property type="project" value="UniProtKB-SubCell"/>
</dbReference>
<dbReference type="Gene3D" id="1.20.1070.10">
    <property type="entry name" value="Rhodopsin 7-helix transmembrane proteins"/>
    <property type="match status" value="1"/>
</dbReference>
<dbReference type="Ensembl" id="ENSCMIT00000032197.1">
    <property type="protein sequence ID" value="ENSCMIP00000031712.1"/>
    <property type="gene ID" value="ENSCMIG00000013591.1"/>
</dbReference>
<dbReference type="GeneID" id="103182405"/>
<reference evidence="14" key="1">
    <citation type="journal article" date="2006" name="Science">
        <title>Ancient noncoding elements conserved in the human genome.</title>
        <authorList>
            <person name="Venkatesh B."/>
            <person name="Kirkness E.F."/>
            <person name="Loh Y.H."/>
            <person name="Halpern A.L."/>
            <person name="Lee A.P."/>
            <person name="Johnson J."/>
            <person name="Dandona N."/>
            <person name="Viswanathan L.D."/>
            <person name="Tay A."/>
            <person name="Venter J.C."/>
            <person name="Strausberg R.L."/>
            <person name="Brenner S."/>
        </authorList>
    </citation>
    <scope>NUCLEOTIDE SEQUENCE [LARGE SCALE GENOMIC DNA]</scope>
</reference>
<keyword evidence="6 11" id="KW-0472">Membrane</keyword>
<dbReference type="AlphaFoldDB" id="A0A4W3IQY5"/>
<feature type="transmembrane region" description="Helical" evidence="11">
    <location>
        <begin position="324"/>
        <end position="343"/>
    </location>
</feature>
<feature type="transmembrane region" description="Helical" evidence="11">
    <location>
        <begin position="206"/>
        <end position="231"/>
    </location>
</feature>
<keyword evidence="7 9" id="KW-0675">Receptor</keyword>
<keyword evidence="2" id="KW-1003">Cell membrane</keyword>
<protein>
    <submittedName>
        <fullName evidence="13">G protein-coupled receptor 61</fullName>
    </submittedName>
</protein>
<dbReference type="CDD" id="cd15220">
    <property type="entry name" value="7tmA_GPR61_GPR62-like"/>
    <property type="match status" value="1"/>
</dbReference>
<dbReference type="KEGG" id="cmk:103182405"/>
<dbReference type="FunCoup" id="A0A4W3IQY5">
    <property type="interactions" value="13"/>
</dbReference>
<evidence type="ECO:0000256" key="8">
    <source>
        <dbReference type="ARBA" id="ARBA00023224"/>
    </source>
</evidence>
<keyword evidence="8 9" id="KW-0807">Transducer</keyword>
<evidence type="ECO:0000256" key="2">
    <source>
        <dbReference type="ARBA" id="ARBA00022475"/>
    </source>
</evidence>
<reference evidence="13" key="4">
    <citation type="submission" date="2025-08" db="UniProtKB">
        <authorList>
            <consortium name="Ensembl"/>
        </authorList>
    </citation>
    <scope>IDENTIFICATION</scope>
</reference>
<comment type="subcellular location">
    <subcellularLocation>
        <location evidence="1">Cell membrane</location>
        <topology evidence="1">Multi-pass membrane protein</topology>
    </subcellularLocation>
</comment>
<dbReference type="PRINTS" id="PR00237">
    <property type="entry name" value="GPCRRHODOPSN"/>
</dbReference>
<evidence type="ECO:0000256" key="7">
    <source>
        <dbReference type="ARBA" id="ARBA00023170"/>
    </source>
</evidence>
<evidence type="ECO:0000256" key="3">
    <source>
        <dbReference type="ARBA" id="ARBA00022692"/>
    </source>
</evidence>
<dbReference type="PROSITE" id="PS50262">
    <property type="entry name" value="G_PROTEIN_RECEP_F1_2"/>
    <property type="match status" value="1"/>
</dbReference>
<reference evidence="13" key="5">
    <citation type="submission" date="2025-09" db="UniProtKB">
        <authorList>
            <consortium name="Ensembl"/>
        </authorList>
    </citation>
    <scope>IDENTIFICATION</scope>
</reference>
<feature type="transmembrane region" description="Helical" evidence="11">
    <location>
        <begin position="159"/>
        <end position="186"/>
    </location>
</feature>
<feature type="transmembrane region" description="Helical" evidence="11">
    <location>
        <begin position="76"/>
        <end position="98"/>
    </location>
</feature>
<reference evidence="14" key="3">
    <citation type="journal article" date="2014" name="Nature">
        <title>Elephant shark genome provides unique insights into gnathostome evolution.</title>
        <authorList>
            <consortium name="International Elephant Shark Genome Sequencing Consortium"/>
            <person name="Venkatesh B."/>
            <person name="Lee A.P."/>
            <person name="Ravi V."/>
            <person name="Maurya A.K."/>
            <person name="Lian M.M."/>
            <person name="Swann J.B."/>
            <person name="Ohta Y."/>
            <person name="Flajnik M.F."/>
            <person name="Sutoh Y."/>
            <person name="Kasahara M."/>
            <person name="Hoon S."/>
            <person name="Gangu V."/>
            <person name="Roy S.W."/>
            <person name="Irimia M."/>
            <person name="Korzh V."/>
            <person name="Kondrychyn I."/>
            <person name="Lim Z.W."/>
            <person name="Tay B.H."/>
            <person name="Tohari S."/>
            <person name="Kong K.W."/>
            <person name="Ho S."/>
            <person name="Lorente-Galdos B."/>
            <person name="Quilez J."/>
            <person name="Marques-Bonet T."/>
            <person name="Raney B.J."/>
            <person name="Ingham P.W."/>
            <person name="Tay A."/>
            <person name="Hillier L.W."/>
            <person name="Minx P."/>
            <person name="Boehm T."/>
            <person name="Wilson R.K."/>
            <person name="Brenner S."/>
            <person name="Warren W.C."/>
        </authorList>
    </citation>
    <scope>NUCLEOTIDE SEQUENCE [LARGE SCALE GENOMIC DNA]</scope>
</reference>
<accession>A0A4W3IQY5</accession>
<dbReference type="RefSeq" id="XP_007897605.1">
    <property type="nucleotide sequence ID" value="XM_007899414.2"/>
</dbReference>
<dbReference type="OMA" id="WMETPRR"/>
<sequence>MAAASQEGWTWNGSAAGRPSEVSPTSTALNGSLVSAPTDIVSQSIGLFFMLLVDLVGIIGNAAVILVIIRTPLLKKFVFVFHLCLVDLLAALVLMPLGMVTSSGLFGSMALGEILCRIYLFLNMLFISASILSILTINVERYYYIVHPMRYEGRVTVRLVVSVIVCVWIKAALMSVVPVLGCLAHGSSTHRSHCCSQWNVDKYRKVFVVFFSVFYFLLPVFIILTVYCGMFRVARVAAMQRGPLPIWLDTPRRRSESLSSRSTMVTSSGLQRSSPQRTFGGGKAAAILVLVGGQFVLCWLPFFAFHLYSAMTPGLGPEEPWEAIVTWIGYTSFSANPFFYGCLNRQIRGALSKHLSCLFTPAVEEEPALPSREGSIEENFLQFLQRTGCTTDTRASSPKPDQPALAFHIPGQILEETCEFLEQQIASDFSVSNTCVKLGRSPNHEV</sequence>
<reference evidence="14" key="2">
    <citation type="journal article" date="2007" name="PLoS Biol.">
        <title>Survey sequencing and comparative analysis of the elephant shark (Callorhinchus milii) genome.</title>
        <authorList>
            <person name="Venkatesh B."/>
            <person name="Kirkness E.F."/>
            <person name="Loh Y.H."/>
            <person name="Halpern A.L."/>
            <person name="Lee A.P."/>
            <person name="Johnson J."/>
            <person name="Dandona N."/>
            <person name="Viswanathan L.D."/>
            <person name="Tay A."/>
            <person name="Venter J.C."/>
            <person name="Strausberg R.L."/>
            <person name="Brenner S."/>
        </authorList>
    </citation>
    <scope>NUCLEOTIDE SEQUENCE [LARGE SCALE GENOMIC DNA]</scope>
</reference>
<comment type="similarity">
    <text evidence="9">Belongs to the G-protein coupled receptor 1 family.</text>
</comment>